<comment type="caution">
    <text evidence="2">The sequence shown here is derived from an EMBL/GenBank/DDBJ whole genome shotgun (WGS) entry which is preliminary data.</text>
</comment>
<dbReference type="InterPro" id="IPR029068">
    <property type="entry name" value="Glyas_Bleomycin-R_OHBP_Dase"/>
</dbReference>
<dbReference type="InterPro" id="IPR037523">
    <property type="entry name" value="VOC_core"/>
</dbReference>
<dbReference type="AlphaFoldDB" id="A0A8J3QJR6"/>
<dbReference type="GO" id="GO:0016829">
    <property type="term" value="F:lyase activity"/>
    <property type="evidence" value="ECO:0007669"/>
    <property type="project" value="UniProtKB-KW"/>
</dbReference>
<keyword evidence="3" id="KW-1185">Reference proteome</keyword>
<protein>
    <submittedName>
        <fullName evidence="2">Lactoylglutathione lyase</fullName>
    </submittedName>
</protein>
<dbReference type="RefSeq" id="WP_203915598.1">
    <property type="nucleotide sequence ID" value="NZ_BONZ01000001.1"/>
</dbReference>
<proteinExistence type="predicted"/>
<feature type="domain" description="VOC" evidence="1">
    <location>
        <begin position="5"/>
        <end position="121"/>
    </location>
</feature>
<name>A0A8J3QJR6_9ACTN</name>
<dbReference type="Proteomes" id="UP000642748">
    <property type="component" value="Unassembled WGS sequence"/>
</dbReference>
<evidence type="ECO:0000313" key="3">
    <source>
        <dbReference type="Proteomes" id="UP000642748"/>
    </source>
</evidence>
<dbReference type="InterPro" id="IPR004360">
    <property type="entry name" value="Glyas_Fos-R_dOase_dom"/>
</dbReference>
<dbReference type="SUPFAM" id="SSF54593">
    <property type="entry name" value="Glyoxalase/Bleomycin resistance protein/Dihydroxybiphenyl dioxygenase"/>
    <property type="match status" value="1"/>
</dbReference>
<dbReference type="Gene3D" id="3.10.180.10">
    <property type="entry name" value="2,3-Dihydroxybiphenyl 1,2-Dioxygenase, domain 1"/>
    <property type="match status" value="1"/>
</dbReference>
<accession>A0A8J3QJR6</accession>
<reference evidence="2" key="1">
    <citation type="submission" date="2021-01" db="EMBL/GenBank/DDBJ databases">
        <title>Whole genome shotgun sequence of Rugosimonospora africana NBRC 104875.</title>
        <authorList>
            <person name="Komaki H."/>
            <person name="Tamura T."/>
        </authorList>
    </citation>
    <scope>NUCLEOTIDE SEQUENCE</scope>
    <source>
        <strain evidence="2">NBRC 104875</strain>
    </source>
</reference>
<organism evidence="2 3">
    <name type="scientific">Rugosimonospora africana</name>
    <dbReference type="NCBI Taxonomy" id="556532"/>
    <lineage>
        <taxon>Bacteria</taxon>
        <taxon>Bacillati</taxon>
        <taxon>Actinomycetota</taxon>
        <taxon>Actinomycetes</taxon>
        <taxon>Micromonosporales</taxon>
        <taxon>Micromonosporaceae</taxon>
        <taxon>Rugosimonospora</taxon>
    </lineage>
</organism>
<dbReference type="PROSITE" id="PS51819">
    <property type="entry name" value="VOC"/>
    <property type="match status" value="1"/>
</dbReference>
<evidence type="ECO:0000259" key="1">
    <source>
        <dbReference type="PROSITE" id="PS51819"/>
    </source>
</evidence>
<evidence type="ECO:0000313" key="2">
    <source>
        <dbReference type="EMBL" id="GIH11866.1"/>
    </source>
</evidence>
<dbReference type="Pfam" id="PF00903">
    <property type="entry name" value="Glyoxalase"/>
    <property type="match status" value="1"/>
</dbReference>
<keyword evidence="2" id="KW-0456">Lyase</keyword>
<gene>
    <name evidence="2" type="ORF">Raf01_00380</name>
</gene>
<sequence>MDGIEFSHLRLDVADLDRSVDFYRRVVGLDVVVRYDTPTHTIVQVGVGGRLPGIELWHEPRLGPPPPSLVHIAFLADDVDAAFQTAVARGAPVHLEPFTIGGERIAMVLDPDGYPVEFHNPHAGG</sequence>
<dbReference type="EMBL" id="BONZ01000001">
    <property type="protein sequence ID" value="GIH11866.1"/>
    <property type="molecule type" value="Genomic_DNA"/>
</dbReference>